<sequence>MQETMEGHAMPMLRPRPARGQKSRTMRPTLRILAIAGALALSAGLWVGGYALVRLVW</sequence>
<proteinExistence type="predicted"/>
<protein>
    <submittedName>
        <fullName evidence="2">Uncharacterized protein</fullName>
    </submittedName>
</protein>
<organism evidence="2 3">
    <name type="scientific">Ferranicluibacter rubi</name>
    <dbReference type="NCBI Taxonomy" id="2715133"/>
    <lineage>
        <taxon>Bacteria</taxon>
        <taxon>Pseudomonadati</taxon>
        <taxon>Pseudomonadota</taxon>
        <taxon>Alphaproteobacteria</taxon>
        <taxon>Hyphomicrobiales</taxon>
        <taxon>Rhizobiaceae</taxon>
        <taxon>Ferranicluibacter</taxon>
    </lineage>
</organism>
<feature type="region of interest" description="Disordered" evidence="1">
    <location>
        <begin position="1"/>
        <end position="24"/>
    </location>
</feature>
<evidence type="ECO:0000313" key="3">
    <source>
        <dbReference type="Proteomes" id="UP001155840"/>
    </source>
</evidence>
<dbReference type="RefSeq" id="WP_167130494.1">
    <property type="nucleotide sequence ID" value="NZ_JAANCM010000012.1"/>
</dbReference>
<evidence type="ECO:0000313" key="2">
    <source>
        <dbReference type="EMBL" id="NHT78084.1"/>
    </source>
</evidence>
<dbReference type="Proteomes" id="UP001155840">
    <property type="component" value="Unassembled WGS sequence"/>
</dbReference>
<comment type="caution">
    <text evidence="2">The sequence shown here is derived from an EMBL/GenBank/DDBJ whole genome shotgun (WGS) entry which is preliminary data.</text>
</comment>
<accession>A0AA43ZHN6</accession>
<name>A0AA43ZHN6_9HYPH</name>
<reference evidence="2" key="1">
    <citation type="submission" date="2020-03" db="EMBL/GenBank/DDBJ databases">
        <title>Ferranicluibacter endophyticum gen. nov., sp. nov., a new genus isolated from Rubus ulmifolius Schott. stem.</title>
        <authorList>
            <person name="Roca-Couso R."/>
            <person name="Flores-Felix J.D."/>
            <person name="Igual J.M."/>
            <person name="Rivas R."/>
        </authorList>
    </citation>
    <scope>NUCLEOTIDE SEQUENCE</scope>
    <source>
        <strain evidence="2">CRRU44</strain>
    </source>
</reference>
<gene>
    <name evidence="2" type="ORF">G8E10_20490</name>
</gene>
<evidence type="ECO:0000256" key="1">
    <source>
        <dbReference type="SAM" id="MobiDB-lite"/>
    </source>
</evidence>
<dbReference type="EMBL" id="JAANCM010000012">
    <property type="protein sequence ID" value="NHT78084.1"/>
    <property type="molecule type" value="Genomic_DNA"/>
</dbReference>
<dbReference type="AlphaFoldDB" id="A0AA43ZHN6"/>
<keyword evidence="3" id="KW-1185">Reference proteome</keyword>